<name>K1RUF7_9ZZZZ</name>
<comment type="caution">
    <text evidence="1">The sequence shown here is derived from an EMBL/GenBank/DDBJ whole genome shotgun (WGS) entry which is preliminary data.</text>
</comment>
<evidence type="ECO:0000313" key="1">
    <source>
        <dbReference type="EMBL" id="EKC52222.1"/>
    </source>
</evidence>
<accession>K1RUF7</accession>
<reference evidence="1" key="1">
    <citation type="journal article" date="2013" name="Environ. Microbiol.">
        <title>Microbiota from the distal guts of lean and obese adolescents exhibit partial functional redundancy besides clear differences in community structure.</title>
        <authorList>
            <person name="Ferrer M."/>
            <person name="Ruiz A."/>
            <person name="Lanza F."/>
            <person name="Haange S.B."/>
            <person name="Oberbach A."/>
            <person name="Till H."/>
            <person name="Bargiela R."/>
            <person name="Campoy C."/>
            <person name="Segura M.T."/>
            <person name="Richter M."/>
            <person name="von Bergen M."/>
            <person name="Seifert J."/>
            <person name="Suarez A."/>
        </authorList>
    </citation>
    <scope>NUCLEOTIDE SEQUENCE</scope>
</reference>
<sequence length="45" mass="5467">QWLNSYSEYIGEVTDWYAQNVSPDFMEKRNKMMAICKRKQSYGNR</sequence>
<organism evidence="1">
    <name type="scientific">human gut metagenome</name>
    <dbReference type="NCBI Taxonomy" id="408170"/>
    <lineage>
        <taxon>unclassified sequences</taxon>
        <taxon>metagenomes</taxon>
        <taxon>organismal metagenomes</taxon>
    </lineage>
</organism>
<feature type="non-terminal residue" evidence="1">
    <location>
        <position position="1"/>
    </location>
</feature>
<dbReference type="AlphaFoldDB" id="K1RUF7"/>
<dbReference type="EMBL" id="AJWY01011629">
    <property type="protein sequence ID" value="EKC52222.1"/>
    <property type="molecule type" value="Genomic_DNA"/>
</dbReference>
<protein>
    <submittedName>
        <fullName evidence="1">Uncharacterized protein</fullName>
    </submittedName>
</protein>
<proteinExistence type="predicted"/>
<gene>
    <name evidence="1" type="ORF">LEA_16998</name>
</gene>